<evidence type="ECO:0000313" key="4">
    <source>
        <dbReference type="EMBL" id="KAF1948008.1"/>
    </source>
</evidence>
<dbReference type="InterPro" id="IPR058257">
    <property type="entry name" value="CorA-like_dom"/>
</dbReference>
<accession>A0A6A5T759</accession>
<feature type="transmembrane region" description="Helical" evidence="2">
    <location>
        <begin position="518"/>
        <end position="537"/>
    </location>
</feature>
<dbReference type="Pfam" id="PF26616">
    <property type="entry name" value="CorA-like"/>
    <property type="match status" value="1"/>
</dbReference>
<feature type="compositionally biased region" description="Polar residues" evidence="1">
    <location>
        <begin position="272"/>
        <end position="293"/>
    </location>
</feature>
<feature type="domain" description="CorA-like transporter" evidence="3">
    <location>
        <begin position="51"/>
        <end position="209"/>
    </location>
</feature>
<keyword evidence="2" id="KW-0472">Membrane</keyword>
<keyword evidence="2" id="KW-0812">Transmembrane</keyword>
<feature type="region of interest" description="Disordered" evidence="1">
    <location>
        <begin position="272"/>
        <end position="305"/>
    </location>
</feature>
<name>A0A6A5T759_9PLEO</name>
<dbReference type="OrthoDB" id="5396681at2759"/>
<feature type="region of interest" description="Disordered" evidence="1">
    <location>
        <begin position="336"/>
        <end position="367"/>
    </location>
</feature>
<evidence type="ECO:0000259" key="3">
    <source>
        <dbReference type="Pfam" id="PF26616"/>
    </source>
</evidence>
<feature type="compositionally biased region" description="Low complexity" evidence="1">
    <location>
        <begin position="348"/>
        <end position="358"/>
    </location>
</feature>
<dbReference type="EMBL" id="ML975997">
    <property type="protein sequence ID" value="KAF1948008.1"/>
    <property type="molecule type" value="Genomic_DNA"/>
</dbReference>
<sequence length="600" mass="68859">MSYLWDTFETYRLRQADLETYLREVRGPWEFYIQVVNGIYTFWIPGALTPVTPSFLDFVFPFGRQEHAQDFHFSGLREESRLDPYQGNDMPSELGRSGRDLRFCYNLRSVETSKSQTSLPWSIRQCAVYHTFDLENGRLFWMLVKGNKDIKDRVTEASERPTHNRIKSRTETFAASLATHLLLCNWSGENWRWYINDLEDQFQALTRGALAFQVEKPPTSPSSPMSPDSTVVSPQIGMGIFRKASWVSPNSFSPRTITLPQLVTTRSTTLTNNAQPQTHSQLQSPVGHNSPNDDTWMKSRMGRPYRATKRVTSNLSHLSQIITGSVRSWWLDDTNRRSTSPEEEKQVPLLSSPTKLTPPHLPPSFSDSDINKTTDIFTFSNLQQIHYIEEKAQEALLVLKMNTEVLEQLREHYQYVTNHTGFPQELSTDCKADLLHFDKGVLGVEKDLRMLQSRTETLLHLLANRKTLLSGILQHRSSKASEFYAKESRESAARMEKMTVKMQDLAMITKQETVSMRVITTVTLFFLPATFIATFMSTDILGFEDGEQDLQIQGLRLYLKIALPMTALTFFAWYIIYRLARREARPNDDPEASGGVARMA</sequence>
<protein>
    <recommendedName>
        <fullName evidence="3">CorA-like transporter domain-containing protein</fullName>
    </recommendedName>
</protein>
<dbReference type="Gene3D" id="1.20.58.340">
    <property type="entry name" value="Magnesium transport protein CorA, transmembrane region"/>
    <property type="match status" value="1"/>
</dbReference>
<feature type="transmembrane region" description="Helical" evidence="2">
    <location>
        <begin position="557"/>
        <end position="577"/>
    </location>
</feature>
<evidence type="ECO:0000256" key="2">
    <source>
        <dbReference type="SAM" id="Phobius"/>
    </source>
</evidence>
<reference evidence="4" key="1">
    <citation type="journal article" date="2020" name="Stud. Mycol.">
        <title>101 Dothideomycetes genomes: a test case for predicting lifestyles and emergence of pathogens.</title>
        <authorList>
            <person name="Haridas S."/>
            <person name="Albert R."/>
            <person name="Binder M."/>
            <person name="Bloem J."/>
            <person name="Labutti K."/>
            <person name="Salamov A."/>
            <person name="Andreopoulos B."/>
            <person name="Baker S."/>
            <person name="Barry K."/>
            <person name="Bills G."/>
            <person name="Bluhm B."/>
            <person name="Cannon C."/>
            <person name="Castanera R."/>
            <person name="Culley D."/>
            <person name="Daum C."/>
            <person name="Ezra D."/>
            <person name="Gonzalez J."/>
            <person name="Henrissat B."/>
            <person name="Kuo A."/>
            <person name="Liang C."/>
            <person name="Lipzen A."/>
            <person name="Lutzoni F."/>
            <person name="Magnuson J."/>
            <person name="Mondo S."/>
            <person name="Nolan M."/>
            <person name="Ohm R."/>
            <person name="Pangilinan J."/>
            <person name="Park H.-J."/>
            <person name="Ramirez L."/>
            <person name="Alfaro M."/>
            <person name="Sun H."/>
            <person name="Tritt A."/>
            <person name="Yoshinaga Y."/>
            <person name="Zwiers L.-H."/>
            <person name="Turgeon B."/>
            <person name="Goodwin S."/>
            <person name="Spatafora J."/>
            <person name="Crous P."/>
            <person name="Grigoriev I."/>
        </authorList>
    </citation>
    <scope>NUCLEOTIDE SEQUENCE</scope>
    <source>
        <strain evidence="4">CBS 161.51</strain>
    </source>
</reference>
<dbReference type="Proteomes" id="UP000800038">
    <property type="component" value="Unassembled WGS sequence"/>
</dbReference>
<evidence type="ECO:0000313" key="5">
    <source>
        <dbReference type="Proteomes" id="UP000800038"/>
    </source>
</evidence>
<organism evidence="4 5">
    <name type="scientific">Clathrospora elynae</name>
    <dbReference type="NCBI Taxonomy" id="706981"/>
    <lineage>
        <taxon>Eukaryota</taxon>
        <taxon>Fungi</taxon>
        <taxon>Dikarya</taxon>
        <taxon>Ascomycota</taxon>
        <taxon>Pezizomycotina</taxon>
        <taxon>Dothideomycetes</taxon>
        <taxon>Pleosporomycetidae</taxon>
        <taxon>Pleosporales</taxon>
        <taxon>Diademaceae</taxon>
        <taxon>Clathrospora</taxon>
    </lineage>
</organism>
<evidence type="ECO:0000256" key="1">
    <source>
        <dbReference type="SAM" id="MobiDB-lite"/>
    </source>
</evidence>
<keyword evidence="5" id="KW-1185">Reference proteome</keyword>
<feature type="compositionally biased region" description="Basic and acidic residues" evidence="1">
    <location>
        <begin position="336"/>
        <end position="346"/>
    </location>
</feature>
<keyword evidence="2" id="KW-1133">Transmembrane helix</keyword>
<gene>
    <name evidence="4" type="ORF">EJ02DRAFT_391532</name>
</gene>
<dbReference type="AlphaFoldDB" id="A0A6A5T759"/>
<proteinExistence type="predicted"/>